<dbReference type="InterPro" id="IPR003692">
    <property type="entry name" value="Hydantoinase_B"/>
</dbReference>
<name>A0ABS6ARF1_9NOCA</name>
<feature type="domain" description="Hydantoinase B/oxoprolinase" evidence="2">
    <location>
        <begin position="8"/>
        <end position="526"/>
    </location>
</feature>
<evidence type="ECO:0000313" key="4">
    <source>
        <dbReference type="Proteomes" id="UP000733379"/>
    </source>
</evidence>
<evidence type="ECO:0000256" key="1">
    <source>
        <dbReference type="SAM" id="MobiDB-lite"/>
    </source>
</evidence>
<feature type="region of interest" description="Disordered" evidence="1">
    <location>
        <begin position="510"/>
        <end position="529"/>
    </location>
</feature>
<reference evidence="3 4" key="1">
    <citation type="submission" date="2021-06" db="EMBL/GenBank/DDBJ databases">
        <title>Actinomycetes sequencing.</title>
        <authorList>
            <person name="Shan Q."/>
        </authorList>
    </citation>
    <scope>NUCLEOTIDE SEQUENCE [LARGE SCALE GENOMIC DNA]</scope>
    <source>
        <strain evidence="3 4">NEAU-G5</strain>
    </source>
</reference>
<evidence type="ECO:0000313" key="3">
    <source>
        <dbReference type="EMBL" id="MBU3060473.1"/>
    </source>
</evidence>
<keyword evidence="4" id="KW-1185">Reference proteome</keyword>
<proteinExistence type="predicted"/>
<dbReference type="PANTHER" id="PTHR11365">
    <property type="entry name" value="5-OXOPROLINASE RELATED"/>
    <property type="match status" value="1"/>
</dbReference>
<dbReference type="RefSeq" id="WP_215915336.1">
    <property type="nucleotide sequence ID" value="NZ_JAHKNI010000001.1"/>
</dbReference>
<dbReference type="Pfam" id="PF02538">
    <property type="entry name" value="Hydantoinase_B"/>
    <property type="match status" value="1"/>
</dbReference>
<organism evidence="3 4">
    <name type="scientific">Nocardia albiluteola</name>
    <dbReference type="NCBI Taxonomy" id="2842303"/>
    <lineage>
        <taxon>Bacteria</taxon>
        <taxon>Bacillati</taxon>
        <taxon>Actinomycetota</taxon>
        <taxon>Actinomycetes</taxon>
        <taxon>Mycobacteriales</taxon>
        <taxon>Nocardiaceae</taxon>
        <taxon>Nocardia</taxon>
    </lineage>
</organism>
<comment type="caution">
    <text evidence="3">The sequence shown here is derived from an EMBL/GenBank/DDBJ whole genome shotgun (WGS) entry which is preliminary data.</text>
</comment>
<protein>
    <submittedName>
        <fullName evidence="3">Hydantoinase B/oxoprolinase family protein</fullName>
    </submittedName>
</protein>
<dbReference type="PANTHER" id="PTHR11365:SF23">
    <property type="entry name" value="HYPOTHETICAL 5-OXOPROLINASE (EUROFUNG)-RELATED"/>
    <property type="match status" value="1"/>
</dbReference>
<gene>
    <name evidence="3" type="ORF">KO481_02915</name>
</gene>
<dbReference type="EMBL" id="JAHKNI010000001">
    <property type="protein sequence ID" value="MBU3060473.1"/>
    <property type="molecule type" value="Genomic_DNA"/>
</dbReference>
<evidence type="ECO:0000259" key="2">
    <source>
        <dbReference type="Pfam" id="PF02538"/>
    </source>
</evidence>
<dbReference type="InterPro" id="IPR045079">
    <property type="entry name" value="Oxoprolinase-like"/>
</dbReference>
<sequence>MTSNIIQDPATFEVFRNAVSGLADEMAITILRTAHSQIVASSMDFSAAVCDSKGRIIAQANTCPVHLGSIPEAMDAVLSAFGDSIHDGDVYILNDPDLGGMHLPDIFVIAPTYHDDQLLGFSVTVVNHTDVGGWAAGSMAVQSTSIFGEGIQIPPSRLTDAGVTNSAFFELILRNVREPDMLRGDLQSQLAACYAGNAGLRALADKHGRTDFERLTDELLDYSEALVRHALTEAPDGVYAFDDQIDDDGLGSGPIPFRVRATIAGSTIDFDFAGSSDQVPSALNATASFTRSACYASVQGVLGTDIPANSGFYRPFSFEIPAGSILSGRRPAARGARGLVAYRIIDTVLGALAPAFPDRVPAAGDGGPNSVAVGVTESQGTSAVLWDILCGSWGATPTGDGNDGISPLGANLANTPVEELEQSGHVRIDGYGYLPDTGGPGTYRGGLSTFRDMTVLHDGATVQIRSDRRTSRAYGLGGGKEGAPSANILDPGAATEQLLPAKPHLTVTAGSRHRQVTAGGGGYGDPFERDPQRVLDDVLDGKVTVAGALRDYGVALDSSSTAINSAETRVAREQHVRAITHPKEALS</sequence>
<dbReference type="Proteomes" id="UP000733379">
    <property type="component" value="Unassembled WGS sequence"/>
</dbReference>
<accession>A0ABS6ARF1</accession>